<dbReference type="InterPro" id="IPR012337">
    <property type="entry name" value="RNaseH-like_sf"/>
</dbReference>
<dbReference type="RefSeq" id="WP_086742621.1">
    <property type="nucleotide sequence ID" value="NZ_MWPV01000001.1"/>
</dbReference>
<evidence type="ECO:0000259" key="1">
    <source>
        <dbReference type="Pfam" id="PF16473"/>
    </source>
</evidence>
<dbReference type="GO" id="GO:0003676">
    <property type="term" value="F:nucleic acid binding"/>
    <property type="evidence" value="ECO:0007669"/>
    <property type="project" value="InterPro"/>
</dbReference>
<dbReference type="OrthoDB" id="256590at2"/>
<proteinExistence type="predicted"/>
<comment type="caution">
    <text evidence="2">The sequence shown here is derived from an EMBL/GenBank/DDBJ whole genome shotgun (WGS) entry which is preliminary data.</text>
</comment>
<dbReference type="InterPro" id="IPR036397">
    <property type="entry name" value="RNaseH_sf"/>
</dbReference>
<protein>
    <submittedName>
        <fullName evidence="2">ATPase</fullName>
    </submittedName>
</protein>
<dbReference type="Proteomes" id="UP000194841">
    <property type="component" value="Unassembled WGS sequence"/>
</dbReference>
<dbReference type="Gene3D" id="3.30.420.10">
    <property type="entry name" value="Ribonuclease H-like superfamily/Ribonuclease H"/>
    <property type="match status" value="1"/>
</dbReference>
<sequence>MNHVMLDLETMGQGSNAAIVAIGAVFFEPTTGSIGASFYQKVDLESAAKFGNIDPSTIIWWLKQSDAARAEITSNDTLDLPYALSEFSEWIAQIEKTNNRIVWGNGASFDNVILSNAYAATSLAKPWAYWNDRDVRTVVELGKTLKGFDPKKHMPFLGTTHNALDDAIHQAKYVSAIYQQLAK</sequence>
<evidence type="ECO:0000313" key="3">
    <source>
        <dbReference type="Proteomes" id="UP000194841"/>
    </source>
</evidence>
<accession>A0A244CUF0</accession>
<name>A0A244CUF0_PSEDV</name>
<reference evidence="2 3" key="1">
    <citation type="submission" date="2017-02" db="EMBL/GenBank/DDBJ databases">
        <title>Pseudoalteromonas ulvae TC14 Genome.</title>
        <authorList>
            <person name="Molmeret M."/>
        </authorList>
    </citation>
    <scope>NUCLEOTIDE SEQUENCE [LARGE SCALE GENOMIC DNA]</scope>
    <source>
        <strain evidence="2">TC14</strain>
    </source>
</reference>
<organism evidence="2 3">
    <name type="scientific">Pseudoalteromonas ulvae</name>
    <dbReference type="NCBI Taxonomy" id="107327"/>
    <lineage>
        <taxon>Bacteria</taxon>
        <taxon>Pseudomonadati</taxon>
        <taxon>Pseudomonadota</taxon>
        <taxon>Gammaproteobacteria</taxon>
        <taxon>Alteromonadales</taxon>
        <taxon>Pseudoalteromonadaceae</taxon>
        <taxon>Pseudoalteromonas</taxon>
    </lineage>
</organism>
<dbReference type="EMBL" id="MWPV01000001">
    <property type="protein sequence ID" value="OUL59228.1"/>
    <property type="molecule type" value="Genomic_DNA"/>
</dbReference>
<keyword evidence="3" id="KW-1185">Reference proteome</keyword>
<evidence type="ECO:0000313" key="2">
    <source>
        <dbReference type="EMBL" id="OUL59228.1"/>
    </source>
</evidence>
<dbReference type="InterPro" id="IPR033390">
    <property type="entry name" value="Rv2179c-like"/>
</dbReference>
<dbReference type="Pfam" id="PF16473">
    <property type="entry name" value="Rv2179c-like"/>
    <property type="match status" value="1"/>
</dbReference>
<dbReference type="AlphaFoldDB" id="A0A244CUF0"/>
<dbReference type="SUPFAM" id="SSF53098">
    <property type="entry name" value="Ribonuclease H-like"/>
    <property type="match status" value="1"/>
</dbReference>
<feature type="domain" description="3'-5' exoribonuclease Rv2179c-like" evidence="1">
    <location>
        <begin position="2"/>
        <end position="177"/>
    </location>
</feature>
<gene>
    <name evidence="2" type="ORF">B1199_02885</name>
</gene>